<evidence type="ECO:0000313" key="4">
    <source>
        <dbReference type="Proteomes" id="UP000252680"/>
    </source>
</evidence>
<feature type="region of interest" description="Disordered" evidence="1">
    <location>
        <begin position="1"/>
        <end position="27"/>
    </location>
</feature>
<dbReference type="InterPro" id="IPR002937">
    <property type="entry name" value="Amino_oxidase"/>
</dbReference>
<feature type="compositionally biased region" description="Basic and acidic residues" evidence="1">
    <location>
        <begin position="1"/>
        <end position="11"/>
    </location>
</feature>
<reference evidence="3 4" key="1">
    <citation type="submission" date="2018-05" db="EMBL/GenBank/DDBJ databases">
        <title>Komagataeibacter cocois sp. nov., for a novel cellulose- producing strain isolated from coconut milk.</title>
        <authorList>
            <person name="Liu L."/>
            <person name="Wang Y."/>
            <person name="Liu S."/>
            <person name="Bi J."/>
            <person name="Chen H."/>
            <person name="Deng J."/>
            <person name="Zhang C."/>
            <person name="Hu Q."/>
            <person name="Li C."/>
        </authorList>
    </citation>
    <scope>NUCLEOTIDE SEQUENCE [LARGE SCALE GENOMIC DNA]</scope>
    <source>
        <strain evidence="3 4">WE7</strain>
    </source>
</reference>
<comment type="caution">
    <text evidence="3">The sequence shown here is derived from an EMBL/GenBank/DDBJ whole genome shotgun (WGS) entry which is preliminary data.</text>
</comment>
<sequence>MGNGSSEDRRLGMGGGTTRRDFLNGRSRPVGGCPVAGHDPGGIDDFSGYGGIGDYARANGNTLSVLTAAHRVRDGAYDALPADPDPGGDVESHDLVIVGSGLTGLMAAKEYQARTGGARRCLILDNHPIFGGEARQNEFMVDGTRLLGPQGSNDFLAPRPDADTPIGALFRECAIPYDFTVQDWDASLKKLRFSFDNYSNMDGFNEKQVDIAYRFQTRDGAQHPYWAENIWRDDLARTPFPPEARQSLLRWRRGDGAVHADDPRALDQVDYRTYLEKMCGYRPEVTAFHQPVVGLLGGVSADAISARYGMHLVSHSSRMTYSFPGGNALLGRYLAAQLIPGLFPGGMSFSAMQWGRIDPARLDAEGPVRIRQNATVVSVRHRGGDPASGIVDIAYVHAGCIRRVRARAVIMATGGWITKHVVRDLPADIRDAYDGFSYAPALVANVALKNWRFLYRLNATAARWMDDGTMFGFCANIRQSMVTPDYNPPLHPDRPALLTFYMGLYTPGLSAWEQGARGRMRLLSTSYAEYERIIRTQMAAMFAEVGFDPARDIDGIILNRWGHARVIQTPGFYYGLDGRPPGREVVARGFGRIAIAHAELNGAQNYTGAFQHGIRAGREVASWQ</sequence>
<keyword evidence="4" id="KW-1185">Reference proteome</keyword>
<dbReference type="Gene3D" id="3.50.50.60">
    <property type="entry name" value="FAD/NAD(P)-binding domain"/>
    <property type="match status" value="1"/>
</dbReference>
<dbReference type="Pfam" id="PF01593">
    <property type="entry name" value="Amino_oxidase"/>
    <property type="match status" value="1"/>
</dbReference>
<dbReference type="SUPFAM" id="SSF51905">
    <property type="entry name" value="FAD/NAD(P)-binding domain"/>
    <property type="match status" value="1"/>
</dbReference>
<gene>
    <name evidence="3" type="ORF">NJLHNGOC_06775</name>
</gene>
<dbReference type="InterPro" id="IPR036188">
    <property type="entry name" value="FAD/NAD-bd_sf"/>
</dbReference>
<protein>
    <recommendedName>
        <fullName evidence="2">Amine oxidase domain-containing protein</fullName>
    </recommendedName>
</protein>
<dbReference type="RefSeq" id="WP_113595685.1">
    <property type="nucleotide sequence ID" value="NZ_QEXL01000007.1"/>
</dbReference>
<dbReference type="OrthoDB" id="231484at2"/>
<proteinExistence type="predicted"/>
<feature type="domain" description="Amine oxidase" evidence="2">
    <location>
        <begin position="264"/>
        <end position="621"/>
    </location>
</feature>
<evidence type="ECO:0000259" key="2">
    <source>
        <dbReference type="Pfam" id="PF01593"/>
    </source>
</evidence>
<evidence type="ECO:0000256" key="1">
    <source>
        <dbReference type="SAM" id="MobiDB-lite"/>
    </source>
</evidence>
<organism evidence="3 4">
    <name type="scientific">Novacetimonas cocois</name>
    <dbReference type="NCBI Taxonomy" id="1747507"/>
    <lineage>
        <taxon>Bacteria</taxon>
        <taxon>Pseudomonadati</taxon>
        <taxon>Pseudomonadota</taxon>
        <taxon>Alphaproteobacteria</taxon>
        <taxon>Acetobacterales</taxon>
        <taxon>Acetobacteraceae</taxon>
        <taxon>Novacetimonas</taxon>
    </lineage>
</organism>
<dbReference type="GO" id="GO:0016491">
    <property type="term" value="F:oxidoreductase activity"/>
    <property type="evidence" value="ECO:0007669"/>
    <property type="project" value="InterPro"/>
</dbReference>
<evidence type="ECO:0000313" key="3">
    <source>
        <dbReference type="EMBL" id="RBM07722.1"/>
    </source>
</evidence>
<dbReference type="EMBL" id="QEXL01000007">
    <property type="protein sequence ID" value="RBM07722.1"/>
    <property type="molecule type" value="Genomic_DNA"/>
</dbReference>
<accession>A0A365YX90</accession>
<dbReference type="Pfam" id="PF13450">
    <property type="entry name" value="NAD_binding_8"/>
    <property type="match status" value="1"/>
</dbReference>
<dbReference type="AlphaFoldDB" id="A0A365YX90"/>
<name>A0A365YX90_9PROT</name>
<dbReference type="Proteomes" id="UP000252680">
    <property type="component" value="Unassembled WGS sequence"/>
</dbReference>